<evidence type="ECO:0000313" key="7">
    <source>
        <dbReference type="Proteomes" id="UP000038011"/>
    </source>
</evidence>
<dbReference type="RefSeq" id="WP_053998512.1">
    <property type="nucleotide sequence ID" value="NZ_JXMU01000007.1"/>
</dbReference>
<comment type="similarity">
    <text evidence="1">Belongs to the peptidase C40 family.</text>
</comment>
<dbReference type="InterPro" id="IPR041382">
    <property type="entry name" value="SH3_16"/>
</dbReference>
<evidence type="ECO:0000256" key="2">
    <source>
        <dbReference type="ARBA" id="ARBA00022670"/>
    </source>
</evidence>
<dbReference type="InterPro" id="IPR000064">
    <property type="entry name" value="NLP_P60_dom"/>
</dbReference>
<evidence type="ECO:0000256" key="3">
    <source>
        <dbReference type="ARBA" id="ARBA00022801"/>
    </source>
</evidence>
<sequence length="290" mass="32033">MSEELDRRIHAFRDDLASETLKGKITAGKFVRGERRRVKSAVVDMRPAPDKSIGIDTQLIYGDIVRVFDVAEGWAWCQSLRDNYVGYVDDSQLAKRDITAPPSTHLVCVPRTCSYPEADMKAPRSNTLSLGTALAIIGEAETRGTRYLECADGQFYVARHLLPIDQPVDDYVSIAETLIHTPYLWGGSSAFGIDCSGLVQLSLLLAGKKVQRDSDMQAAGIGTELGFATMNGGLQRGDLVFWKGHVGIMRDEQELIHANGHTMNVAIETLEDAIERIGYLYGFPTTLRRP</sequence>
<name>A0A0M9GNZ1_9HYPH</name>
<gene>
    <name evidence="6" type="ORF">SU32_06395</name>
</gene>
<keyword evidence="7" id="KW-1185">Reference proteome</keyword>
<dbReference type="AlphaFoldDB" id="A0A0M9GNZ1"/>
<dbReference type="EMBL" id="JXMU01000007">
    <property type="protein sequence ID" value="KPB01976.1"/>
    <property type="molecule type" value="Genomic_DNA"/>
</dbReference>
<evidence type="ECO:0000256" key="1">
    <source>
        <dbReference type="ARBA" id="ARBA00007074"/>
    </source>
</evidence>
<dbReference type="SUPFAM" id="SSF54001">
    <property type="entry name" value="Cysteine proteinases"/>
    <property type="match status" value="1"/>
</dbReference>
<keyword evidence="4" id="KW-0788">Thiol protease</keyword>
<evidence type="ECO:0000313" key="6">
    <source>
        <dbReference type="EMBL" id="KPB01976.1"/>
    </source>
</evidence>
<keyword evidence="3" id="KW-0378">Hydrolase</keyword>
<evidence type="ECO:0000256" key="4">
    <source>
        <dbReference type="ARBA" id="ARBA00022807"/>
    </source>
</evidence>
<dbReference type="GO" id="GO:0006508">
    <property type="term" value="P:proteolysis"/>
    <property type="evidence" value="ECO:0007669"/>
    <property type="project" value="UniProtKB-KW"/>
</dbReference>
<dbReference type="InterPro" id="IPR051202">
    <property type="entry name" value="Peptidase_C40"/>
</dbReference>
<dbReference type="InterPro" id="IPR038765">
    <property type="entry name" value="Papain-like_cys_pep_sf"/>
</dbReference>
<accession>A0A0M9GNZ1</accession>
<dbReference type="PROSITE" id="PS51935">
    <property type="entry name" value="NLPC_P60"/>
    <property type="match status" value="1"/>
</dbReference>
<dbReference type="PATRIC" id="fig|1514904.3.peg.3312"/>
<evidence type="ECO:0000259" key="5">
    <source>
        <dbReference type="PROSITE" id="PS51935"/>
    </source>
</evidence>
<protein>
    <submittedName>
        <fullName evidence="6">Peptidase P60</fullName>
    </submittedName>
</protein>
<dbReference type="Pfam" id="PF00877">
    <property type="entry name" value="NLPC_P60"/>
    <property type="match status" value="1"/>
</dbReference>
<reference evidence="6 7" key="1">
    <citation type="submission" date="2015-01" db="EMBL/GenBank/DDBJ databases">
        <title>Ahrensia donghaiensis sp. nov., a novel dimethylsulphoniopropionate-cleavage bacterium isolated from seawater and emended descriptions of the genus Ahrensia and Ahrensia kielensis.</title>
        <authorList>
            <person name="Liu J."/>
        </authorList>
    </citation>
    <scope>NUCLEOTIDE SEQUENCE [LARGE SCALE GENOMIC DNA]</scope>
    <source>
        <strain evidence="6 7">LZD062</strain>
    </source>
</reference>
<dbReference type="Gene3D" id="3.90.1720.10">
    <property type="entry name" value="endopeptidase domain like (from Nostoc punctiforme)"/>
    <property type="match status" value="1"/>
</dbReference>
<feature type="domain" description="NlpC/P60" evidence="5">
    <location>
        <begin position="165"/>
        <end position="290"/>
    </location>
</feature>
<proteinExistence type="inferred from homology"/>
<dbReference type="PANTHER" id="PTHR47053:SF1">
    <property type="entry name" value="MUREIN DD-ENDOPEPTIDASE MEPH-RELATED"/>
    <property type="match status" value="1"/>
</dbReference>
<dbReference type="Gene3D" id="2.30.30.40">
    <property type="entry name" value="SH3 Domains"/>
    <property type="match status" value="1"/>
</dbReference>
<dbReference type="GO" id="GO:0008234">
    <property type="term" value="F:cysteine-type peptidase activity"/>
    <property type="evidence" value="ECO:0007669"/>
    <property type="project" value="UniProtKB-KW"/>
</dbReference>
<dbReference type="Proteomes" id="UP000038011">
    <property type="component" value="Unassembled WGS sequence"/>
</dbReference>
<comment type="caution">
    <text evidence="6">The sequence shown here is derived from an EMBL/GenBank/DDBJ whole genome shotgun (WGS) entry which is preliminary data.</text>
</comment>
<dbReference type="OrthoDB" id="9813368at2"/>
<keyword evidence="2" id="KW-0645">Protease</keyword>
<dbReference type="PANTHER" id="PTHR47053">
    <property type="entry name" value="MUREIN DD-ENDOPEPTIDASE MEPH-RELATED"/>
    <property type="match status" value="1"/>
</dbReference>
<organism evidence="6 7">
    <name type="scientific">Ahrensia marina</name>
    <dbReference type="NCBI Taxonomy" id="1514904"/>
    <lineage>
        <taxon>Bacteria</taxon>
        <taxon>Pseudomonadati</taxon>
        <taxon>Pseudomonadota</taxon>
        <taxon>Alphaproteobacteria</taxon>
        <taxon>Hyphomicrobiales</taxon>
        <taxon>Ahrensiaceae</taxon>
        <taxon>Ahrensia</taxon>
    </lineage>
</organism>
<dbReference type="STRING" id="1514904.SU32_06395"/>
<dbReference type="Pfam" id="PF18348">
    <property type="entry name" value="SH3_16"/>
    <property type="match status" value="1"/>
</dbReference>